<dbReference type="PANTHER" id="PTHR11566">
    <property type="entry name" value="DYNAMIN"/>
    <property type="match status" value="1"/>
</dbReference>
<dbReference type="InterPro" id="IPR001401">
    <property type="entry name" value="Dynamin_GTPase"/>
</dbReference>
<evidence type="ECO:0000259" key="4">
    <source>
        <dbReference type="PROSITE" id="PS51718"/>
    </source>
</evidence>
<dbReference type="InterPro" id="IPR003130">
    <property type="entry name" value="GED"/>
</dbReference>
<dbReference type="STRING" id="1202772.A0A1V9Z8K1"/>
<organism evidence="5 6">
    <name type="scientific">Achlya hypogyna</name>
    <name type="common">Oomycete</name>
    <name type="synonym">Protoachlya hypogyna</name>
    <dbReference type="NCBI Taxonomy" id="1202772"/>
    <lineage>
        <taxon>Eukaryota</taxon>
        <taxon>Sar</taxon>
        <taxon>Stramenopiles</taxon>
        <taxon>Oomycota</taxon>
        <taxon>Saprolegniomycetes</taxon>
        <taxon>Saprolegniales</taxon>
        <taxon>Achlyaceae</taxon>
        <taxon>Achlya</taxon>
    </lineage>
</organism>
<dbReference type="PRINTS" id="PR00195">
    <property type="entry name" value="DYNAMIN"/>
</dbReference>
<dbReference type="PROSITE" id="PS51388">
    <property type="entry name" value="GED"/>
    <property type="match status" value="1"/>
</dbReference>
<feature type="domain" description="Dynamin-type G" evidence="4">
    <location>
        <begin position="23"/>
        <end position="300"/>
    </location>
</feature>
<dbReference type="Proteomes" id="UP000243579">
    <property type="component" value="Unassembled WGS sequence"/>
</dbReference>
<evidence type="ECO:0000256" key="1">
    <source>
        <dbReference type="ARBA" id="ARBA00022741"/>
    </source>
</evidence>
<evidence type="ECO:0000256" key="2">
    <source>
        <dbReference type="ARBA" id="ARBA00023134"/>
    </source>
</evidence>
<protein>
    <submittedName>
        <fullName evidence="5">Dynamin</fullName>
    </submittedName>
</protein>
<dbReference type="InterPro" id="IPR027417">
    <property type="entry name" value="P-loop_NTPase"/>
</dbReference>
<dbReference type="Pfam" id="PF00350">
    <property type="entry name" value="Dynamin_N"/>
    <property type="match status" value="1"/>
</dbReference>
<dbReference type="GO" id="GO:0005525">
    <property type="term" value="F:GTP binding"/>
    <property type="evidence" value="ECO:0007669"/>
    <property type="project" value="InterPro"/>
</dbReference>
<name>A0A1V9Z8K1_ACHHY</name>
<dbReference type="InterPro" id="IPR020850">
    <property type="entry name" value="GED_dom"/>
</dbReference>
<dbReference type="PROSITE" id="PS51718">
    <property type="entry name" value="G_DYNAMIN_2"/>
    <property type="match status" value="1"/>
</dbReference>
<dbReference type="Pfam" id="PF02212">
    <property type="entry name" value="GED"/>
    <property type="match status" value="1"/>
</dbReference>
<comment type="caution">
    <text evidence="5">The sequence shown here is derived from an EMBL/GenBank/DDBJ whole genome shotgun (WGS) entry which is preliminary data.</text>
</comment>
<dbReference type="CDD" id="cd08771">
    <property type="entry name" value="DLP_1"/>
    <property type="match status" value="1"/>
</dbReference>
<dbReference type="PANTHER" id="PTHR11566:SF21">
    <property type="entry name" value="DYNAMIN RELATED PROTEIN 1, ISOFORM A"/>
    <property type="match status" value="1"/>
</dbReference>
<dbReference type="Gene3D" id="1.20.120.1240">
    <property type="entry name" value="Dynamin, middle domain"/>
    <property type="match status" value="1"/>
</dbReference>
<evidence type="ECO:0000313" key="5">
    <source>
        <dbReference type="EMBL" id="OQR94252.1"/>
    </source>
</evidence>
<dbReference type="OrthoDB" id="5061070at2759"/>
<reference evidence="5 6" key="1">
    <citation type="journal article" date="2014" name="Genome Biol. Evol.">
        <title>The secreted proteins of Achlya hypogyna and Thraustotheca clavata identify the ancestral oomycete secretome and reveal gene acquisitions by horizontal gene transfer.</title>
        <authorList>
            <person name="Misner I."/>
            <person name="Blouin N."/>
            <person name="Leonard G."/>
            <person name="Richards T.A."/>
            <person name="Lane C.E."/>
        </authorList>
    </citation>
    <scope>NUCLEOTIDE SEQUENCE [LARGE SCALE GENOMIC DNA]</scope>
    <source>
        <strain evidence="5 6">ATCC 48635</strain>
    </source>
</reference>
<dbReference type="GO" id="GO:0003924">
    <property type="term" value="F:GTPase activity"/>
    <property type="evidence" value="ECO:0007669"/>
    <property type="project" value="InterPro"/>
</dbReference>
<sequence>MESFSGESRHLIDRLRALGIGEIIELPQIAVMGDTSSGKSSVLSAISGITFPSSDLLTTRCPTQLILSNAPSLSGTVRLVRFQRPDESQSPKTITSLEEVTESIESLTQQLVDEGQVISDDAIEITMQGPKFPNLTLLDLPGLVRTVRDDEDPAMIGRVRTLVQRYLTQSRTIILAVVPANVDMHNTEIMQAAEEADPLGTRTISIITKPDLIDDGAEAAVRDLLLNITKRRRLGYHMVKCRGQRALANGVSIDEGRAAEKTYFATHPVWSAVDPSLVGSDRLAHKLSLLLVEAIAAAMPAVFAEIDAQTKTCKAGLLALGHPMNTPAARRLCYMEHVRTVADRIEDALIGNYVGDFFYDGSVDNRLRAQLRELDTKFQESIAALSEVASKTIDRSSQAPAIGDFVEVDATNTNTWKLEKVTNVSFPQICSSITDEWTTNWRHLPELDLADLKALMLQSRGDELSLFLSYPTFANVIRQRYVSKWRSPVMAFHRGYKSLLHDFVGRAIASTGATYLVQSHLTRVASDVIELVADEALDELNRVLETENRPYTLSHELYDAFMQLRMQPLLDGLKALGGVEDNVSMGAVLALLKAHSGMMHGTNDDQQVRELHMAIMAYIRVASMRFTDAVPILLQSRFLKPFIETFRERLVTSEGTDDLLQRILVDSVADVFTREKLSEKLFALEKAKAEIGLPTAI</sequence>
<dbReference type="GO" id="GO:0005874">
    <property type="term" value="C:microtubule"/>
    <property type="evidence" value="ECO:0007669"/>
    <property type="project" value="TreeGrafter"/>
</dbReference>
<dbReference type="SMART" id="SM00053">
    <property type="entry name" value="DYNc"/>
    <property type="match status" value="1"/>
</dbReference>
<dbReference type="AlphaFoldDB" id="A0A1V9Z8K1"/>
<dbReference type="InterPro" id="IPR022812">
    <property type="entry name" value="Dynamin"/>
</dbReference>
<dbReference type="SUPFAM" id="SSF52540">
    <property type="entry name" value="P-loop containing nucleoside triphosphate hydrolases"/>
    <property type="match status" value="1"/>
</dbReference>
<dbReference type="InterPro" id="IPR000375">
    <property type="entry name" value="Dynamin_stalk"/>
</dbReference>
<keyword evidence="1" id="KW-0547">Nucleotide-binding</keyword>
<feature type="domain" description="GED" evidence="3">
    <location>
        <begin position="608"/>
        <end position="697"/>
    </location>
</feature>
<dbReference type="InterPro" id="IPR045063">
    <property type="entry name" value="Dynamin_N"/>
</dbReference>
<keyword evidence="6" id="KW-1185">Reference proteome</keyword>
<keyword evidence="2" id="KW-0342">GTP-binding</keyword>
<dbReference type="InterPro" id="IPR030381">
    <property type="entry name" value="G_DYNAMIN_dom"/>
</dbReference>
<accession>A0A1V9Z8K1</accession>
<dbReference type="EMBL" id="JNBR01000367">
    <property type="protein sequence ID" value="OQR94252.1"/>
    <property type="molecule type" value="Genomic_DNA"/>
</dbReference>
<evidence type="ECO:0000259" key="3">
    <source>
        <dbReference type="PROSITE" id="PS51388"/>
    </source>
</evidence>
<dbReference type="Pfam" id="PF01031">
    <property type="entry name" value="Dynamin_M"/>
    <property type="match status" value="1"/>
</dbReference>
<gene>
    <name evidence="5" type="ORF">ACHHYP_01529</name>
</gene>
<dbReference type="GO" id="GO:0005737">
    <property type="term" value="C:cytoplasm"/>
    <property type="evidence" value="ECO:0007669"/>
    <property type="project" value="TreeGrafter"/>
</dbReference>
<proteinExistence type="predicted"/>
<dbReference type="GO" id="GO:0016020">
    <property type="term" value="C:membrane"/>
    <property type="evidence" value="ECO:0007669"/>
    <property type="project" value="TreeGrafter"/>
</dbReference>
<evidence type="ECO:0000313" key="6">
    <source>
        <dbReference type="Proteomes" id="UP000243579"/>
    </source>
</evidence>
<dbReference type="GO" id="GO:0008017">
    <property type="term" value="F:microtubule binding"/>
    <property type="evidence" value="ECO:0007669"/>
    <property type="project" value="TreeGrafter"/>
</dbReference>
<dbReference type="Gene3D" id="3.40.50.300">
    <property type="entry name" value="P-loop containing nucleotide triphosphate hydrolases"/>
    <property type="match status" value="1"/>
</dbReference>